<organism evidence="1 2">
    <name type="scientific">Paraburkholderia caribensis MBA4</name>
    <dbReference type="NCBI Taxonomy" id="1323664"/>
    <lineage>
        <taxon>Bacteria</taxon>
        <taxon>Pseudomonadati</taxon>
        <taxon>Pseudomonadota</taxon>
        <taxon>Betaproteobacteria</taxon>
        <taxon>Burkholderiales</taxon>
        <taxon>Burkholderiaceae</taxon>
        <taxon>Paraburkholderia</taxon>
    </lineage>
</organism>
<evidence type="ECO:0000313" key="1">
    <source>
        <dbReference type="EMBL" id="ALL64942.1"/>
    </source>
</evidence>
<dbReference type="AlphaFoldDB" id="A0A0P0R9U0"/>
<dbReference type="Proteomes" id="UP000019146">
    <property type="component" value="Chromosome 1"/>
</dbReference>
<dbReference type="KEGG" id="bcai:K788_0002448"/>
<gene>
    <name evidence="1" type="ORF">K788_0002448</name>
</gene>
<proteinExistence type="predicted"/>
<dbReference type="EMBL" id="CP012746">
    <property type="protein sequence ID" value="ALL64942.1"/>
    <property type="molecule type" value="Genomic_DNA"/>
</dbReference>
<evidence type="ECO:0000313" key="2">
    <source>
        <dbReference type="Proteomes" id="UP000019146"/>
    </source>
</evidence>
<accession>A0A0P0R9U0</accession>
<name>A0A0P0R9U0_9BURK</name>
<sequence length="37" mass="4356">MFACVANALNERLTCFEHPYKRQRQRMVWAAQVANCV</sequence>
<protein>
    <submittedName>
        <fullName evidence="1">Uncharacterized protein</fullName>
    </submittedName>
</protein>
<reference evidence="1 2" key="1">
    <citation type="journal article" date="2014" name="Genome Announc.">
        <title>Draft Genome Sequence of the Haloacid-Degrading Burkholderia caribensis Strain MBA4.</title>
        <authorList>
            <person name="Pan Y."/>
            <person name="Kong K.F."/>
            <person name="Tsang J.S."/>
        </authorList>
    </citation>
    <scope>NUCLEOTIDE SEQUENCE [LARGE SCALE GENOMIC DNA]</scope>
    <source>
        <strain evidence="1 2">MBA4</strain>
    </source>
</reference>